<keyword evidence="1" id="KW-0472">Membrane</keyword>
<accession>A0A1A9UYB9</accession>
<sequence>MSIRQNFVVVESVYAFAYYTTARGNNALKLKNEKLILTNKVRKTWLGVTFPDDLKVGANRLGDFVCLAVAFAFAALAVVAKEWVWQAHLVLRRSSDILKIKSTDTSPMTISWYCIPNK</sequence>
<reference evidence="2" key="1">
    <citation type="submission" date="2020-05" db="UniProtKB">
        <authorList>
            <consortium name="EnsemblMetazoa"/>
        </authorList>
    </citation>
    <scope>IDENTIFICATION</scope>
    <source>
        <strain evidence="2">TTRI</strain>
    </source>
</reference>
<evidence type="ECO:0000256" key="1">
    <source>
        <dbReference type="SAM" id="Phobius"/>
    </source>
</evidence>
<name>A0A1A9UYB9_GLOAU</name>
<dbReference type="VEuPathDB" id="VectorBase:GAUT019664"/>
<keyword evidence="1" id="KW-0812">Transmembrane</keyword>
<dbReference type="Proteomes" id="UP000078200">
    <property type="component" value="Unassembled WGS sequence"/>
</dbReference>
<keyword evidence="1" id="KW-1133">Transmembrane helix</keyword>
<evidence type="ECO:0000313" key="3">
    <source>
        <dbReference type="Proteomes" id="UP000078200"/>
    </source>
</evidence>
<dbReference type="AlphaFoldDB" id="A0A1A9UYB9"/>
<dbReference type="EnsemblMetazoa" id="GAUT019664-RA">
    <property type="protein sequence ID" value="GAUT019664-PA"/>
    <property type="gene ID" value="GAUT019664"/>
</dbReference>
<keyword evidence="3" id="KW-1185">Reference proteome</keyword>
<organism evidence="2 3">
    <name type="scientific">Glossina austeni</name>
    <name type="common">Savannah tsetse fly</name>
    <dbReference type="NCBI Taxonomy" id="7395"/>
    <lineage>
        <taxon>Eukaryota</taxon>
        <taxon>Metazoa</taxon>
        <taxon>Ecdysozoa</taxon>
        <taxon>Arthropoda</taxon>
        <taxon>Hexapoda</taxon>
        <taxon>Insecta</taxon>
        <taxon>Pterygota</taxon>
        <taxon>Neoptera</taxon>
        <taxon>Endopterygota</taxon>
        <taxon>Diptera</taxon>
        <taxon>Brachycera</taxon>
        <taxon>Muscomorpha</taxon>
        <taxon>Hippoboscoidea</taxon>
        <taxon>Glossinidae</taxon>
        <taxon>Glossina</taxon>
    </lineage>
</organism>
<proteinExistence type="predicted"/>
<feature type="transmembrane region" description="Helical" evidence="1">
    <location>
        <begin position="61"/>
        <end position="84"/>
    </location>
</feature>
<evidence type="ECO:0000313" key="2">
    <source>
        <dbReference type="EnsemblMetazoa" id="GAUT019664-PA"/>
    </source>
</evidence>
<protein>
    <submittedName>
        <fullName evidence="2">Uncharacterized protein</fullName>
    </submittedName>
</protein>